<dbReference type="Proteomes" id="UP000094936">
    <property type="component" value="Unassembled WGS sequence"/>
</dbReference>
<gene>
    <name evidence="1" type="ORF">A8L45_20055</name>
</gene>
<comment type="caution">
    <text evidence="1">The sequence shown here is derived from an EMBL/GenBank/DDBJ whole genome shotgun (WGS) entry which is preliminary data.</text>
</comment>
<dbReference type="NCBIfam" id="TIGR02254">
    <property type="entry name" value="YjjG_YfnB"/>
    <property type="match status" value="1"/>
</dbReference>
<dbReference type="NCBIfam" id="NF006976">
    <property type="entry name" value="PRK09449.1"/>
    <property type="match status" value="1"/>
</dbReference>
<dbReference type="EMBL" id="LYBM01000052">
    <property type="protein sequence ID" value="ODA30492.1"/>
    <property type="molecule type" value="Genomic_DNA"/>
</dbReference>
<sequence length="224" mass="25364">MHYDWILFDADETLFSFDDFQGLKIMLSDYGVHFTRDDHVAYKKQNQPLWVKYQNGEITAQELQITRFLGWAEKLNVEPDELNGAFLNAMADVCKPLTDVDIVIPKLVERAKLGIVTNGFTQLQKIRLERTGMTPYFTHVFISEEIGVAKPDPRIFEYALEKMGQPDKASVLMVGDNPHSDVLGGMNAGVDTCWLNLKGETLPEGIQPTFTASSWQALKSYLLD</sequence>
<dbReference type="InterPro" id="IPR023214">
    <property type="entry name" value="HAD_sf"/>
</dbReference>
<dbReference type="AlphaFoldDB" id="A0A1C3EB79"/>
<dbReference type="InterPro" id="IPR006439">
    <property type="entry name" value="HAD-SF_hydro_IA"/>
</dbReference>
<dbReference type="OrthoDB" id="148966at2"/>
<dbReference type="SFLD" id="SFLDS00003">
    <property type="entry name" value="Haloacid_Dehalogenase"/>
    <property type="match status" value="1"/>
</dbReference>
<dbReference type="InterPro" id="IPR011951">
    <property type="entry name" value="HAD-SF_hydro_IA_YjjG/PynA"/>
</dbReference>
<dbReference type="SUPFAM" id="SSF56784">
    <property type="entry name" value="HAD-like"/>
    <property type="match status" value="1"/>
</dbReference>
<reference evidence="1 2" key="1">
    <citation type="submission" date="2016-05" db="EMBL/GenBank/DDBJ databases">
        <title>Genomic Taxonomy of the Vibrionaceae.</title>
        <authorList>
            <person name="Gomez-Gil B."/>
            <person name="Enciso-Ibarra J."/>
        </authorList>
    </citation>
    <scope>NUCLEOTIDE SEQUENCE [LARGE SCALE GENOMIC DNA]</scope>
    <source>
        <strain evidence="1 2">CAIM 1920</strain>
    </source>
</reference>
<dbReference type="InterPro" id="IPR023198">
    <property type="entry name" value="PGP-like_dom2"/>
</dbReference>
<dbReference type="NCBIfam" id="TIGR01549">
    <property type="entry name" value="HAD-SF-IA-v1"/>
    <property type="match status" value="1"/>
</dbReference>
<name>A0A1C3EB79_9GAMM</name>
<accession>A0A1C3EB79</accession>
<dbReference type="Pfam" id="PF00702">
    <property type="entry name" value="Hydrolase"/>
    <property type="match status" value="1"/>
</dbReference>
<dbReference type="RefSeq" id="WP_068905138.1">
    <property type="nucleotide sequence ID" value="NZ_JBHUIF010000019.1"/>
</dbReference>
<proteinExistence type="predicted"/>
<dbReference type="InterPro" id="IPR052550">
    <property type="entry name" value="Pyrimidine_5'-ntase_YjjG"/>
</dbReference>
<protein>
    <submittedName>
        <fullName evidence="1">Noncanonical pyrimidine nucleotidase, YjjG family</fullName>
    </submittedName>
</protein>
<dbReference type="Gene3D" id="1.10.150.240">
    <property type="entry name" value="Putative phosphatase, domain 2"/>
    <property type="match status" value="1"/>
</dbReference>
<evidence type="ECO:0000313" key="1">
    <source>
        <dbReference type="EMBL" id="ODA30492.1"/>
    </source>
</evidence>
<evidence type="ECO:0000313" key="2">
    <source>
        <dbReference type="Proteomes" id="UP000094936"/>
    </source>
</evidence>
<dbReference type="STRING" id="1080227.A8L45_20055"/>
<dbReference type="PANTHER" id="PTHR47478:SF1">
    <property type="entry name" value="PYRIMIDINE 5'-NUCLEOTIDASE YJJG"/>
    <property type="match status" value="1"/>
</dbReference>
<dbReference type="PANTHER" id="PTHR47478">
    <property type="match status" value="1"/>
</dbReference>
<organism evidence="1 2">
    <name type="scientific">Veronia pacifica</name>
    <dbReference type="NCBI Taxonomy" id="1080227"/>
    <lineage>
        <taxon>Bacteria</taxon>
        <taxon>Pseudomonadati</taxon>
        <taxon>Pseudomonadota</taxon>
        <taxon>Gammaproteobacteria</taxon>
        <taxon>Vibrionales</taxon>
        <taxon>Vibrionaceae</taxon>
        <taxon>Veronia</taxon>
    </lineage>
</organism>
<dbReference type="Gene3D" id="3.40.50.1000">
    <property type="entry name" value="HAD superfamily/HAD-like"/>
    <property type="match status" value="1"/>
</dbReference>
<keyword evidence="2" id="KW-1185">Reference proteome</keyword>
<dbReference type="SFLD" id="SFLDG01129">
    <property type="entry name" value="C1.5:_HAD__Beta-PGM__Phosphata"/>
    <property type="match status" value="1"/>
</dbReference>
<dbReference type="GO" id="GO:0008253">
    <property type="term" value="F:5'-nucleotidase activity"/>
    <property type="evidence" value="ECO:0007669"/>
    <property type="project" value="InterPro"/>
</dbReference>
<dbReference type="InterPro" id="IPR036412">
    <property type="entry name" value="HAD-like_sf"/>
</dbReference>